<evidence type="ECO:0000259" key="1">
    <source>
        <dbReference type="Pfam" id="PF17921"/>
    </source>
</evidence>
<dbReference type="InterPro" id="IPR041588">
    <property type="entry name" value="Integrase_H2C2"/>
</dbReference>
<dbReference type="OrthoDB" id="1434304at2759"/>
<dbReference type="InterPro" id="IPR012337">
    <property type="entry name" value="RNaseH-like_sf"/>
</dbReference>
<dbReference type="Gene3D" id="1.10.340.70">
    <property type="match status" value="1"/>
</dbReference>
<dbReference type="EMBL" id="QJKJ01016529">
    <property type="protein sequence ID" value="RDX60859.1"/>
    <property type="molecule type" value="Genomic_DNA"/>
</dbReference>
<protein>
    <submittedName>
        <fullName evidence="2">Gypsy retrotransposon integrase-like protein 1</fullName>
    </submittedName>
</protein>
<proteinExistence type="predicted"/>
<organism evidence="2 3">
    <name type="scientific">Mucuna pruriens</name>
    <name type="common">Velvet bean</name>
    <name type="synonym">Dolichos pruriens</name>
    <dbReference type="NCBI Taxonomy" id="157652"/>
    <lineage>
        <taxon>Eukaryota</taxon>
        <taxon>Viridiplantae</taxon>
        <taxon>Streptophyta</taxon>
        <taxon>Embryophyta</taxon>
        <taxon>Tracheophyta</taxon>
        <taxon>Spermatophyta</taxon>
        <taxon>Magnoliopsida</taxon>
        <taxon>eudicotyledons</taxon>
        <taxon>Gunneridae</taxon>
        <taxon>Pentapetalae</taxon>
        <taxon>rosids</taxon>
        <taxon>fabids</taxon>
        <taxon>Fabales</taxon>
        <taxon>Fabaceae</taxon>
        <taxon>Papilionoideae</taxon>
        <taxon>50 kb inversion clade</taxon>
        <taxon>NPAAA clade</taxon>
        <taxon>indigoferoid/millettioid clade</taxon>
        <taxon>Phaseoleae</taxon>
        <taxon>Mucuna</taxon>
    </lineage>
</organism>
<dbReference type="SUPFAM" id="SSF53098">
    <property type="entry name" value="Ribonuclease H-like"/>
    <property type="match status" value="1"/>
</dbReference>
<dbReference type="PANTHER" id="PTHR48475:SF2">
    <property type="entry name" value="RIBONUCLEASE H"/>
    <property type="match status" value="1"/>
</dbReference>
<feature type="non-terminal residue" evidence="2">
    <location>
        <position position="1"/>
    </location>
</feature>
<evidence type="ECO:0000313" key="3">
    <source>
        <dbReference type="Proteomes" id="UP000257109"/>
    </source>
</evidence>
<accession>A0A371E491</accession>
<dbReference type="Proteomes" id="UP000257109">
    <property type="component" value="Unassembled WGS sequence"/>
</dbReference>
<dbReference type="PANTHER" id="PTHR48475">
    <property type="entry name" value="RIBONUCLEASE H"/>
    <property type="match status" value="1"/>
</dbReference>
<comment type="caution">
    <text evidence="2">The sequence shown here is derived from an EMBL/GenBank/DDBJ whole genome shotgun (WGS) entry which is preliminary data.</text>
</comment>
<evidence type="ECO:0000313" key="2">
    <source>
        <dbReference type="EMBL" id="RDX60859.1"/>
    </source>
</evidence>
<gene>
    <name evidence="2" type="primary">GIN1</name>
    <name evidence="2" type="ORF">CR513_60962</name>
</gene>
<dbReference type="AlphaFoldDB" id="A0A371E491"/>
<dbReference type="Gene3D" id="3.30.420.10">
    <property type="entry name" value="Ribonuclease H-like superfamily/Ribonuclease H"/>
    <property type="match status" value="1"/>
</dbReference>
<sequence length="244" mass="27978">MASSFDSFVLLHVPRDQNERANILEKLASTQKRGQQRTVIHEKLSTPTIDQPKVLYMESRTTWMTPIFKYLQDGETLDDSREAQKVMKEVAKYTLIGQYLYIRGFSFPLLRCLENEESAYVIREVHEGVCGTHIGGRALASKIARTGYYWPTLRKDCMEYVKKCDKCQKFAEGHKAPPERLHRVTSPWPFFKWGVDILGPFPPAPGQVKFLIVAVDYFTKWIEAELVASITFGIPAKIVLDNDT</sequence>
<feature type="domain" description="Integrase zinc-binding" evidence="1">
    <location>
        <begin position="120"/>
        <end position="170"/>
    </location>
</feature>
<keyword evidence="3" id="KW-1185">Reference proteome</keyword>
<reference evidence="2" key="1">
    <citation type="submission" date="2018-05" db="EMBL/GenBank/DDBJ databases">
        <title>Draft genome of Mucuna pruriens seed.</title>
        <authorList>
            <person name="Nnadi N.E."/>
            <person name="Vos R."/>
            <person name="Hasami M.H."/>
            <person name="Devisetty U.K."/>
            <person name="Aguiy J.C."/>
        </authorList>
    </citation>
    <scope>NUCLEOTIDE SEQUENCE [LARGE SCALE GENOMIC DNA]</scope>
    <source>
        <strain evidence="2">JCA_2017</strain>
    </source>
</reference>
<dbReference type="GO" id="GO:0003676">
    <property type="term" value="F:nucleic acid binding"/>
    <property type="evidence" value="ECO:0007669"/>
    <property type="project" value="InterPro"/>
</dbReference>
<dbReference type="InterPro" id="IPR036397">
    <property type="entry name" value="RNaseH_sf"/>
</dbReference>
<name>A0A371E491_MUCPR</name>
<dbReference type="Pfam" id="PF17921">
    <property type="entry name" value="Integrase_H2C2"/>
    <property type="match status" value="1"/>
</dbReference>